<evidence type="ECO:0000256" key="1">
    <source>
        <dbReference type="SAM" id="MobiDB-lite"/>
    </source>
</evidence>
<feature type="region of interest" description="Disordered" evidence="1">
    <location>
        <begin position="588"/>
        <end position="652"/>
    </location>
</feature>
<feature type="compositionally biased region" description="Acidic residues" evidence="1">
    <location>
        <begin position="801"/>
        <end position="810"/>
    </location>
</feature>
<sequence>MDKPNGYSNGYAKGPKMNGINGHAVGAKRSSPSVRGSSIFARLFSIAARLVTWYSIISILFRCPATIELCDETAPKICKPYFQAKALVSPHLEPYYDAYAAPYIELARPYYDTAEKKVISPARTYAVKYGGPVVNQAQAYGQVQWNQKVQPQLASYQKLAQEQYDEKVSPHVASASAAVGPYYEIARTSALQTYHEVIFPSYELAQPYLAQGYGVASQFATDTAIPSFFWAWNKTYVFLDTTVWPQLRVLYVQNVEPQLARIGQRLGRYREKSKLSVESVTESVHSATSSFSKPTSSVSSAPASTASQVIEDLPIPDPAEIAKHDASEQVIPPVTAETPVDDSDKTPQEIVMEDLEQWQTKFAKAADEGAAEIEERIDEISKEMIKNDVNKKGKSLVSKLQDTASAQISALQTSIIDIVSRNGPDAGDEIIAAVRKSGLAVKENAQAVRDWKNTFEGNMEIAITKAAENHFKILDSIRDLALQRIGMKWAWMDGITYKDWAKFHELKDKFDEWTDDLKKLIVTHPALDDTREASGHIEDSAMAVAQETAQELARLKQVGFWKLAAADASDNFDSDAMREAADAAEQAKIEAAQRAAEERAASERAAAERVAAEKAAAAAEANQATAADNDDQQTADLPVEADPGTSEPEADPLESAASIIEDESPATNLQEEKEEPVVSSAGDGILAEASESAASVVSQVSSAVVGDKSPEASPDLASTIVPGDDMTFVVNDTGSSPADDDSQQPLTPEDKAEEKLDAQLDEEIVAESAEDKPVEAETATVKPAFLGAMAQEVPSRGGPILDEDPEDEAESYSAKAQEAYAQAVAQASQKYSIAMSAVSAKLYGTPEPEPVQEQMFAGIAARFASATNVANARLSDALDAASKGIYGQSTPTPTPSYDWSQIEAIAAQRLFEGRVWAEEQYEAAKIALGLATATPTATNEKLLDQAKANYYAGLGAAQARYSEFLASAAAAMSTFTAIPTPTDAAGTVFSVASKATESAGALASGASVDGLHVVSVVGDGFNAAASVVGEAVNAAAQEVLDAAQAVERGVTETWENVVAHLSAQIYGAPTPTSWYGNAKQDAEQYAAKASSQAAKQYEIVYAIIQELVVGKEPTFSESVLSRVQAAYATGASSASAYFSQATQAAGDSANAAREKANAAAAAAADAIRQNLGRDEL</sequence>
<feature type="region of interest" description="Disordered" evidence="1">
    <location>
        <begin position="704"/>
        <end position="750"/>
    </location>
</feature>
<feature type="compositionally biased region" description="Basic and acidic residues" evidence="1">
    <location>
        <begin position="595"/>
        <end position="612"/>
    </location>
</feature>
<comment type="caution">
    <text evidence="2">The sequence shown here is derived from an EMBL/GenBank/DDBJ whole genome shotgun (WGS) entry which is preliminary data.</text>
</comment>
<keyword evidence="3" id="KW-1185">Reference proteome</keyword>
<organism evidence="2 3">
    <name type="scientific">Plectosphaerella plurivora</name>
    <dbReference type="NCBI Taxonomy" id="936078"/>
    <lineage>
        <taxon>Eukaryota</taxon>
        <taxon>Fungi</taxon>
        <taxon>Dikarya</taxon>
        <taxon>Ascomycota</taxon>
        <taxon>Pezizomycotina</taxon>
        <taxon>Sordariomycetes</taxon>
        <taxon>Hypocreomycetidae</taxon>
        <taxon>Glomerellales</taxon>
        <taxon>Plectosphaerellaceae</taxon>
        <taxon>Plectosphaerella</taxon>
    </lineage>
</organism>
<dbReference type="AlphaFoldDB" id="A0A9P8VIQ5"/>
<dbReference type="PANTHER" id="PTHR23242:SF9">
    <property type="entry name" value="TRANSCRIPTION FACTOR HOXA13"/>
    <property type="match status" value="1"/>
</dbReference>
<gene>
    <name evidence="2" type="ORF">F5X68DRAFT_45087</name>
</gene>
<accession>A0A9P8VIQ5</accession>
<dbReference type="PANTHER" id="PTHR23242">
    <property type="entry name" value="TRANSCRIPTION FACTOR HOXA13"/>
    <property type="match status" value="1"/>
</dbReference>
<dbReference type="EMBL" id="JAGSXJ010000003">
    <property type="protein sequence ID" value="KAH6693437.1"/>
    <property type="molecule type" value="Genomic_DNA"/>
</dbReference>
<evidence type="ECO:0000313" key="2">
    <source>
        <dbReference type="EMBL" id="KAH6693437.1"/>
    </source>
</evidence>
<feature type="compositionally biased region" description="Low complexity" evidence="1">
    <location>
        <begin position="613"/>
        <end position="627"/>
    </location>
</feature>
<evidence type="ECO:0000313" key="3">
    <source>
        <dbReference type="Proteomes" id="UP000770015"/>
    </source>
</evidence>
<dbReference type="OrthoDB" id="3260408at2759"/>
<evidence type="ECO:0008006" key="4">
    <source>
        <dbReference type="Google" id="ProtNLM"/>
    </source>
</evidence>
<feature type="region of interest" description="Disordered" evidence="1">
    <location>
        <begin position="286"/>
        <end position="305"/>
    </location>
</feature>
<proteinExistence type="predicted"/>
<protein>
    <recommendedName>
        <fullName evidence="4">Transcription factor hoxa13</fullName>
    </recommendedName>
</protein>
<name>A0A9P8VIQ5_9PEZI</name>
<feature type="region of interest" description="Disordered" evidence="1">
    <location>
        <begin position="791"/>
        <end position="812"/>
    </location>
</feature>
<reference evidence="2" key="1">
    <citation type="journal article" date="2021" name="Nat. Commun.">
        <title>Genetic determinants of endophytism in the Arabidopsis root mycobiome.</title>
        <authorList>
            <person name="Mesny F."/>
            <person name="Miyauchi S."/>
            <person name="Thiergart T."/>
            <person name="Pickel B."/>
            <person name="Atanasova L."/>
            <person name="Karlsson M."/>
            <person name="Huettel B."/>
            <person name="Barry K.W."/>
            <person name="Haridas S."/>
            <person name="Chen C."/>
            <person name="Bauer D."/>
            <person name="Andreopoulos W."/>
            <person name="Pangilinan J."/>
            <person name="LaButti K."/>
            <person name="Riley R."/>
            <person name="Lipzen A."/>
            <person name="Clum A."/>
            <person name="Drula E."/>
            <person name="Henrissat B."/>
            <person name="Kohler A."/>
            <person name="Grigoriev I.V."/>
            <person name="Martin F.M."/>
            <person name="Hacquard S."/>
        </authorList>
    </citation>
    <scope>NUCLEOTIDE SEQUENCE</scope>
    <source>
        <strain evidence="2">MPI-SDFR-AT-0117</strain>
    </source>
</reference>
<dbReference type="Proteomes" id="UP000770015">
    <property type="component" value="Unassembled WGS sequence"/>
</dbReference>